<reference evidence="1" key="1">
    <citation type="submission" date="2023-07" db="EMBL/GenBank/DDBJ databases">
        <title>A chromosome-level genome assembly of Lolium multiflorum.</title>
        <authorList>
            <person name="Chen Y."/>
            <person name="Copetti D."/>
            <person name="Kolliker R."/>
            <person name="Studer B."/>
        </authorList>
    </citation>
    <scope>NUCLEOTIDE SEQUENCE</scope>
    <source>
        <strain evidence="1">02402/16</strain>
        <tissue evidence="1">Leaf</tissue>
    </source>
</reference>
<proteinExistence type="predicted"/>
<keyword evidence="2" id="KW-1185">Reference proteome</keyword>
<protein>
    <submittedName>
        <fullName evidence="1">Uncharacterized protein</fullName>
    </submittedName>
</protein>
<evidence type="ECO:0000313" key="1">
    <source>
        <dbReference type="EMBL" id="KAK1692205.1"/>
    </source>
</evidence>
<evidence type="ECO:0000313" key="2">
    <source>
        <dbReference type="Proteomes" id="UP001231189"/>
    </source>
</evidence>
<accession>A0AAD8TU78</accession>
<dbReference type="EMBL" id="JAUUTY010000001">
    <property type="protein sequence ID" value="KAK1692205.1"/>
    <property type="molecule type" value="Genomic_DNA"/>
</dbReference>
<dbReference type="AlphaFoldDB" id="A0AAD8TU78"/>
<name>A0AAD8TU78_LOLMU</name>
<gene>
    <name evidence="1" type="ORF">QYE76_008902</name>
</gene>
<sequence length="76" mass="8218">MPLHRAATLMAEKDVILRQAGAQASDLNALAGDSFGRLLAGTLKKLPSQLPSPKSVRTDSHLAVYELLLDAYSRTR</sequence>
<organism evidence="1 2">
    <name type="scientific">Lolium multiflorum</name>
    <name type="common">Italian ryegrass</name>
    <name type="synonym">Lolium perenne subsp. multiflorum</name>
    <dbReference type="NCBI Taxonomy" id="4521"/>
    <lineage>
        <taxon>Eukaryota</taxon>
        <taxon>Viridiplantae</taxon>
        <taxon>Streptophyta</taxon>
        <taxon>Embryophyta</taxon>
        <taxon>Tracheophyta</taxon>
        <taxon>Spermatophyta</taxon>
        <taxon>Magnoliopsida</taxon>
        <taxon>Liliopsida</taxon>
        <taxon>Poales</taxon>
        <taxon>Poaceae</taxon>
        <taxon>BOP clade</taxon>
        <taxon>Pooideae</taxon>
        <taxon>Poodae</taxon>
        <taxon>Poeae</taxon>
        <taxon>Poeae Chloroplast Group 2 (Poeae type)</taxon>
        <taxon>Loliodinae</taxon>
        <taxon>Loliinae</taxon>
        <taxon>Lolium</taxon>
    </lineage>
</organism>
<dbReference type="Proteomes" id="UP001231189">
    <property type="component" value="Unassembled WGS sequence"/>
</dbReference>
<comment type="caution">
    <text evidence="1">The sequence shown here is derived from an EMBL/GenBank/DDBJ whole genome shotgun (WGS) entry which is preliminary data.</text>
</comment>